<dbReference type="GO" id="GO:0033567">
    <property type="term" value="P:DNA replication, Okazaki fragment processing"/>
    <property type="evidence" value="ECO:0007669"/>
    <property type="project" value="InterPro"/>
</dbReference>
<dbReference type="SUPFAM" id="SSF88723">
    <property type="entry name" value="PIN domain-like"/>
    <property type="match status" value="1"/>
</dbReference>
<dbReference type="Proteomes" id="UP000320390">
    <property type="component" value="Chromosome"/>
</dbReference>
<dbReference type="InterPro" id="IPR020045">
    <property type="entry name" value="DNA_polI_H3TH"/>
</dbReference>
<evidence type="ECO:0000313" key="6">
    <source>
        <dbReference type="Proteomes" id="UP000320390"/>
    </source>
</evidence>
<dbReference type="InterPro" id="IPR020046">
    <property type="entry name" value="5-3_exonucl_a-hlix_arch_N"/>
</dbReference>
<dbReference type="CDD" id="cd09898">
    <property type="entry name" value="H3TH_53EXO"/>
    <property type="match status" value="1"/>
</dbReference>
<dbReference type="EC" id="2.7.7.7" evidence="5"/>
<dbReference type="RefSeq" id="WP_419190589.1">
    <property type="nucleotide sequence ID" value="NZ_CP036434.1"/>
</dbReference>
<sequence>MPNPDASPSDSRAKHAGPLYLIDASPYIFRAFYSLPSSMKDRDGRPANAARGFADFLGKLLADESPTHVLVAFDGSLTTSFRNDIFPAYKSSRELPDEALVAQLEACYRLADALGCFTCIDGRYEADDLVATARARFDDSFEAFAVVTADKDLTQLVDDRTSFYDFAKGARLGPAEVRAKFGVHPHQIRDLLGLAGDSVDDIPGVRGVGPKTATALLEHFENLEAIYEDLGRVKEVPLRGAKTLGAKLEEHRDLAFLSRELATCSLEAPLTATSPENLAWKGVKRPDLDALTEQLGYRAGTQRFAQLPDRPA</sequence>
<organism evidence="5 6">
    <name type="scientific">Saltatorellus ferox</name>
    <dbReference type="NCBI Taxonomy" id="2528018"/>
    <lineage>
        <taxon>Bacteria</taxon>
        <taxon>Pseudomonadati</taxon>
        <taxon>Planctomycetota</taxon>
        <taxon>Planctomycetia</taxon>
        <taxon>Planctomycetia incertae sedis</taxon>
        <taxon>Saltatorellus</taxon>
    </lineage>
</organism>
<dbReference type="CDD" id="cd09859">
    <property type="entry name" value="PIN_53EXO"/>
    <property type="match status" value="1"/>
</dbReference>
<dbReference type="PANTHER" id="PTHR42646">
    <property type="entry name" value="FLAP ENDONUCLEASE XNI"/>
    <property type="match status" value="1"/>
</dbReference>
<dbReference type="SMART" id="SM00279">
    <property type="entry name" value="HhH2"/>
    <property type="match status" value="1"/>
</dbReference>
<proteinExistence type="predicted"/>
<evidence type="ECO:0000256" key="1">
    <source>
        <dbReference type="ARBA" id="ARBA00022722"/>
    </source>
</evidence>
<dbReference type="SMART" id="SM00475">
    <property type="entry name" value="53EXOc"/>
    <property type="match status" value="1"/>
</dbReference>
<dbReference type="Gene3D" id="3.40.50.1010">
    <property type="entry name" value="5'-nuclease"/>
    <property type="match status" value="1"/>
</dbReference>
<dbReference type="SUPFAM" id="SSF47807">
    <property type="entry name" value="5' to 3' exonuclease, C-terminal subdomain"/>
    <property type="match status" value="1"/>
</dbReference>
<keyword evidence="5" id="KW-0808">Transferase</keyword>
<dbReference type="InterPro" id="IPR008918">
    <property type="entry name" value="HhH2"/>
</dbReference>
<keyword evidence="6" id="KW-1185">Reference proteome</keyword>
<dbReference type="GO" id="GO:0003887">
    <property type="term" value="F:DNA-directed DNA polymerase activity"/>
    <property type="evidence" value="ECO:0007669"/>
    <property type="project" value="UniProtKB-EC"/>
</dbReference>
<dbReference type="GO" id="GO:0008409">
    <property type="term" value="F:5'-3' exonuclease activity"/>
    <property type="evidence" value="ECO:0007669"/>
    <property type="project" value="InterPro"/>
</dbReference>
<gene>
    <name evidence="5" type="primary">polA_2</name>
    <name evidence="5" type="ORF">Poly30_49070</name>
</gene>
<dbReference type="Pfam" id="PF02739">
    <property type="entry name" value="5_3_exonuc_N"/>
    <property type="match status" value="1"/>
</dbReference>
<evidence type="ECO:0000256" key="3">
    <source>
        <dbReference type="ARBA" id="ARBA00023125"/>
    </source>
</evidence>
<dbReference type="InterPro" id="IPR038969">
    <property type="entry name" value="FEN"/>
</dbReference>
<dbReference type="AlphaFoldDB" id="A0A518EZ41"/>
<dbReference type="InterPro" id="IPR029060">
    <property type="entry name" value="PIN-like_dom_sf"/>
</dbReference>
<dbReference type="Gene3D" id="1.10.150.20">
    <property type="entry name" value="5' to 3' exonuclease, C-terminal subdomain"/>
    <property type="match status" value="1"/>
</dbReference>
<dbReference type="PANTHER" id="PTHR42646:SF2">
    <property type="entry name" value="5'-3' EXONUCLEASE FAMILY PROTEIN"/>
    <property type="match status" value="1"/>
</dbReference>
<evidence type="ECO:0000313" key="5">
    <source>
        <dbReference type="EMBL" id="QDV09349.1"/>
    </source>
</evidence>
<keyword evidence="5" id="KW-0548">Nucleotidyltransferase</keyword>
<reference evidence="5 6" key="1">
    <citation type="submission" date="2019-02" db="EMBL/GenBank/DDBJ databases">
        <title>Deep-cultivation of Planctomycetes and their phenomic and genomic characterization uncovers novel biology.</title>
        <authorList>
            <person name="Wiegand S."/>
            <person name="Jogler M."/>
            <person name="Boedeker C."/>
            <person name="Pinto D."/>
            <person name="Vollmers J."/>
            <person name="Rivas-Marin E."/>
            <person name="Kohn T."/>
            <person name="Peeters S.H."/>
            <person name="Heuer A."/>
            <person name="Rast P."/>
            <person name="Oberbeckmann S."/>
            <person name="Bunk B."/>
            <person name="Jeske O."/>
            <person name="Meyerdierks A."/>
            <person name="Storesund J.E."/>
            <person name="Kallscheuer N."/>
            <person name="Luecker S."/>
            <person name="Lage O.M."/>
            <person name="Pohl T."/>
            <person name="Merkel B.J."/>
            <person name="Hornburger P."/>
            <person name="Mueller R.-W."/>
            <person name="Bruemmer F."/>
            <person name="Labrenz M."/>
            <person name="Spormann A.M."/>
            <person name="Op den Camp H."/>
            <person name="Overmann J."/>
            <person name="Amann R."/>
            <person name="Jetten M.S.M."/>
            <person name="Mascher T."/>
            <person name="Medema M.H."/>
            <person name="Devos D.P."/>
            <person name="Kaster A.-K."/>
            <person name="Ovreas L."/>
            <person name="Rohde M."/>
            <person name="Galperin M.Y."/>
            <person name="Jogler C."/>
        </authorList>
    </citation>
    <scope>NUCLEOTIDE SEQUENCE [LARGE SCALE GENOMIC DNA]</scope>
    <source>
        <strain evidence="5 6">Poly30</strain>
    </source>
</reference>
<keyword evidence="3" id="KW-0238">DNA-binding</keyword>
<feature type="domain" description="5'-3' exonuclease" evidence="4">
    <location>
        <begin position="17"/>
        <end position="281"/>
    </location>
</feature>
<dbReference type="GO" id="GO:0017108">
    <property type="term" value="F:5'-flap endonuclease activity"/>
    <property type="evidence" value="ECO:0007669"/>
    <property type="project" value="InterPro"/>
</dbReference>
<dbReference type="FunFam" id="1.10.150.20:FF:000003">
    <property type="entry name" value="DNA polymerase I"/>
    <property type="match status" value="1"/>
</dbReference>
<accession>A0A518EZ41</accession>
<dbReference type="InterPro" id="IPR002421">
    <property type="entry name" value="5-3_exonuclease"/>
</dbReference>
<dbReference type="EMBL" id="CP036434">
    <property type="protein sequence ID" value="QDV09349.1"/>
    <property type="molecule type" value="Genomic_DNA"/>
</dbReference>
<evidence type="ECO:0000256" key="2">
    <source>
        <dbReference type="ARBA" id="ARBA00022801"/>
    </source>
</evidence>
<name>A0A518EZ41_9BACT</name>
<dbReference type="Pfam" id="PF01367">
    <property type="entry name" value="5_3_exonuc"/>
    <property type="match status" value="1"/>
</dbReference>
<keyword evidence="2" id="KW-0378">Hydrolase</keyword>
<evidence type="ECO:0000259" key="4">
    <source>
        <dbReference type="SMART" id="SM00475"/>
    </source>
</evidence>
<protein>
    <submittedName>
        <fullName evidence="5">DNA polymerase I</fullName>
        <ecNumber evidence="5">2.7.7.7</ecNumber>
    </submittedName>
</protein>
<keyword evidence="1" id="KW-0540">Nuclease</keyword>
<dbReference type="InterPro" id="IPR036279">
    <property type="entry name" value="5-3_exonuclease_C_sf"/>
</dbReference>
<dbReference type="GO" id="GO:0003677">
    <property type="term" value="F:DNA binding"/>
    <property type="evidence" value="ECO:0007669"/>
    <property type="project" value="UniProtKB-KW"/>
</dbReference>